<feature type="transmembrane region" description="Helical" evidence="6">
    <location>
        <begin position="148"/>
        <end position="169"/>
    </location>
</feature>
<name>A0A7U6GIA6_9GAMM</name>
<feature type="transmembrane region" description="Helical" evidence="6">
    <location>
        <begin position="63"/>
        <end position="91"/>
    </location>
</feature>
<proteinExistence type="predicted"/>
<accession>A0A7U6GIA6</accession>
<evidence type="ECO:0000256" key="2">
    <source>
        <dbReference type="ARBA" id="ARBA00022475"/>
    </source>
</evidence>
<evidence type="ECO:0000313" key="8">
    <source>
        <dbReference type="EMBL" id="BAO44098.1"/>
    </source>
</evidence>
<evidence type="ECO:0000256" key="6">
    <source>
        <dbReference type="SAM" id="Phobius"/>
    </source>
</evidence>
<feature type="transmembrane region" description="Helical" evidence="6">
    <location>
        <begin position="103"/>
        <end position="123"/>
    </location>
</feature>
<dbReference type="PANTHER" id="PTHR47371">
    <property type="entry name" value="LIPOTEICHOIC ACID SYNTHASE"/>
    <property type="match status" value="1"/>
</dbReference>
<dbReference type="CDD" id="cd16015">
    <property type="entry name" value="LTA_synthase"/>
    <property type="match status" value="1"/>
</dbReference>
<comment type="subcellular location">
    <subcellularLocation>
        <location evidence="1">Cell membrane</location>
        <topology evidence="1">Multi-pass membrane protein</topology>
    </subcellularLocation>
</comment>
<evidence type="ECO:0000313" key="9">
    <source>
        <dbReference type="Proteomes" id="UP000031631"/>
    </source>
</evidence>
<organism evidence="8 9">
    <name type="scientific">Thiolapillus brandeum</name>
    <dbReference type="NCBI Taxonomy" id="1076588"/>
    <lineage>
        <taxon>Bacteria</taxon>
        <taxon>Pseudomonadati</taxon>
        <taxon>Pseudomonadota</taxon>
        <taxon>Gammaproteobacteria</taxon>
        <taxon>Chromatiales</taxon>
        <taxon>Sedimenticolaceae</taxon>
        <taxon>Thiolapillus</taxon>
    </lineage>
</organism>
<protein>
    <recommendedName>
        <fullName evidence="7">Sulfatase N-terminal domain-containing protein</fullName>
    </recommendedName>
</protein>
<dbReference type="InterPro" id="IPR050448">
    <property type="entry name" value="OpgB/LTA_synthase_biosynth"/>
</dbReference>
<evidence type="ECO:0000256" key="1">
    <source>
        <dbReference type="ARBA" id="ARBA00004651"/>
    </source>
</evidence>
<dbReference type="InterPro" id="IPR000917">
    <property type="entry name" value="Sulfatase_N"/>
</dbReference>
<keyword evidence="9" id="KW-1185">Reference proteome</keyword>
<feature type="domain" description="Sulfatase N-terminal" evidence="7">
    <location>
        <begin position="305"/>
        <end position="582"/>
    </location>
</feature>
<dbReference type="AlphaFoldDB" id="A0A7U6GIA6"/>
<keyword evidence="5 6" id="KW-0472">Membrane</keyword>
<evidence type="ECO:0000256" key="5">
    <source>
        <dbReference type="ARBA" id="ARBA00023136"/>
    </source>
</evidence>
<keyword evidence="4 6" id="KW-1133">Transmembrane helix</keyword>
<gene>
    <name evidence="8" type="ORF">TBH_C1171</name>
</gene>
<evidence type="ECO:0000259" key="7">
    <source>
        <dbReference type="Pfam" id="PF00884"/>
    </source>
</evidence>
<dbReference type="EMBL" id="AP012273">
    <property type="protein sequence ID" value="BAO44098.1"/>
    <property type="molecule type" value="Genomic_DNA"/>
</dbReference>
<keyword evidence="2" id="KW-1003">Cell membrane</keyword>
<dbReference type="SUPFAM" id="SSF53649">
    <property type="entry name" value="Alkaline phosphatase-like"/>
    <property type="match status" value="1"/>
</dbReference>
<feature type="transmembrane region" description="Helical" evidence="6">
    <location>
        <begin position="190"/>
        <end position="208"/>
    </location>
</feature>
<evidence type="ECO:0000256" key="4">
    <source>
        <dbReference type="ARBA" id="ARBA00022989"/>
    </source>
</evidence>
<keyword evidence="3 6" id="KW-0812">Transmembrane</keyword>
<dbReference type="Pfam" id="PF00884">
    <property type="entry name" value="Sulfatase"/>
    <property type="match status" value="1"/>
</dbReference>
<dbReference type="InterPro" id="IPR017850">
    <property type="entry name" value="Alkaline_phosphatase_core_sf"/>
</dbReference>
<dbReference type="GO" id="GO:0005886">
    <property type="term" value="C:plasma membrane"/>
    <property type="evidence" value="ECO:0007669"/>
    <property type="project" value="UniProtKB-SubCell"/>
</dbReference>
<dbReference type="KEGG" id="tbn:TBH_C1171"/>
<dbReference type="PANTHER" id="PTHR47371:SF3">
    <property type="entry name" value="PHOSPHOGLYCEROL TRANSFERASE I"/>
    <property type="match status" value="1"/>
</dbReference>
<evidence type="ECO:0000256" key="3">
    <source>
        <dbReference type="ARBA" id="ARBA00022692"/>
    </source>
</evidence>
<reference evidence="8 9" key="1">
    <citation type="journal article" date="2014" name="PLoS ONE">
        <title>Physiological and genomic features of a novel sulfur-oxidizing gammaproteobacterium belonging to a previously uncultivated symbiotic lineage isolated from a hydrothermal vent.</title>
        <authorList>
            <person name="Nunoura T."/>
            <person name="Takaki Y."/>
            <person name="Kazama H."/>
            <person name="Kakuta J."/>
            <person name="Shimamura S."/>
            <person name="Makita H."/>
            <person name="Hirai M."/>
            <person name="Miyazaki M."/>
            <person name="Takai K."/>
        </authorList>
    </citation>
    <scope>NUCLEOTIDE SEQUENCE [LARGE SCALE GENOMIC DNA]</scope>
    <source>
        <strain evidence="8 9">Hiromi1</strain>
    </source>
</reference>
<dbReference type="Gene3D" id="3.40.720.10">
    <property type="entry name" value="Alkaline Phosphatase, subunit A"/>
    <property type="match status" value="1"/>
</dbReference>
<dbReference type="Proteomes" id="UP000031631">
    <property type="component" value="Chromosome"/>
</dbReference>
<feature type="transmembrane region" description="Helical" evidence="6">
    <location>
        <begin position="22"/>
        <end position="43"/>
    </location>
</feature>
<sequence>MIAVFQSVPSSFMKNTRHFRPLLADLGFIGASSLLLLLAQQALRLILLLRNPELAEGASTTDLVWAFAVGIRFDLIITSYILIPVVLALLLPNGLGKRRLARYWLLATGGIVLFLGISEPEFYHDFHTRLNSLAIQYLKEDPSTVSSMIWHGFPVIRYLLLWAVLLALLAWGLKQADHWTRRFGPGYPAWWVRIPVFLICAFLVALGARGTLRHGAPLRWGDAFHSQNLFANHLALNGTWSLAKAAMGNDKKDAGKAWVKIMPREQALAGTRKLLLTPDDQLLLPEQYPVLRKHAGESRLARKPKNLVLIIMESFSGQFTGALGNDHGITPRFDELAKDGLLFDHMFSNGTHTHQGMFATVACFPNLPGFEYLMQEPEGQHQFSGLPALLKPLGFQDVYVYNGAFNWDNQKGFFRNQGMTRFIGRDQMENPVFTDPTWGVSDQDMFDQALRELNRMNQEKPFFAVLQTLSNHTPYALPDPLPVSRVTGFDGLNEHLTAMRYADWALGRFFDEAKKQPWYQDTLFVLLGDHGFGVKKQLGQIDLLRFHIPMLMLAPGIQERFGKRIHTAATQVDVIPTAVNLLLGKPFTHQCWGRDLLSLSADDPGLGIIKPSGSDHTVAHFRGNRIVIKPPHGKAVTGRYQLYPEPSFTPDENMTERTQMLSDLKAYVSTAMHALLENRTGLPPTSHTGQSR</sequence>